<organism evidence="1 2">
    <name type="scientific">Phytohabitans kaempferiae</name>
    <dbReference type="NCBI Taxonomy" id="1620943"/>
    <lineage>
        <taxon>Bacteria</taxon>
        <taxon>Bacillati</taxon>
        <taxon>Actinomycetota</taxon>
        <taxon>Actinomycetes</taxon>
        <taxon>Micromonosporales</taxon>
        <taxon>Micromonosporaceae</taxon>
    </lineage>
</organism>
<keyword evidence="2" id="KW-1185">Reference proteome</keyword>
<reference evidence="1 2" key="1">
    <citation type="submission" date="2024-09" db="EMBL/GenBank/DDBJ databases">
        <authorList>
            <person name="Sun Q."/>
            <person name="Mori K."/>
        </authorList>
    </citation>
    <scope>NUCLEOTIDE SEQUENCE [LARGE SCALE GENOMIC DNA]</scope>
    <source>
        <strain evidence="1 2">TBRC 3947</strain>
    </source>
</reference>
<evidence type="ECO:0000313" key="2">
    <source>
        <dbReference type="Proteomes" id="UP001589867"/>
    </source>
</evidence>
<evidence type="ECO:0000313" key="1">
    <source>
        <dbReference type="EMBL" id="MFC0532494.1"/>
    </source>
</evidence>
<sequence>MKASEYAATTGYVGPQLREVALRDALRGVDLGGHDERIIA</sequence>
<accession>A0ABV6MD32</accession>
<proteinExistence type="predicted"/>
<dbReference type="Proteomes" id="UP001589867">
    <property type="component" value="Unassembled WGS sequence"/>
</dbReference>
<name>A0ABV6MD32_9ACTN</name>
<protein>
    <submittedName>
        <fullName evidence="1">Uncharacterized protein</fullName>
    </submittedName>
</protein>
<dbReference type="RefSeq" id="WP_377258669.1">
    <property type="nucleotide sequence ID" value="NZ_JBHLUH010000073.1"/>
</dbReference>
<dbReference type="EMBL" id="JBHLUH010000073">
    <property type="protein sequence ID" value="MFC0532494.1"/>
    <property type="molecule type" value="Genomic_DNA"/>
</dbReference>
<gene>
    <name evidence="1" type="ORF">ACFFIA_33190</name>
</gene>
<comment type="caution">
    <text evidence="1">The sequence shown here is derived from an EMBL/GenBank/DDBJ whole genome shotgun (WGS) entry which is preliminary data.</text>
</comment>